<gene>
    <name evidence="1" type="ORF">GCM10023081_01430</name>
</gene>
<protein>
    <recommendedName>
        <fullName evidence="3">Transposase</fullName>
    </recommendedName>
</protein>
<evidence type="ECO:0008006" key="3">
    <source>
        <dbReference type="Google" id="ProtNLM"/>
    </source>
</evidence>
<reference evidence="2" key="1">
    <citation type="journal article" date="2019" name="Int. J. Syst. Evol. Microbiol.">
        <title>The Global Catalogue of Microorganisms (GCM) 10K type strain sequencing project: providing services to taxonomists for standard genome sequencing and annotation.</title>
        <authorList>
            <consortium name="The Broad Institute Genomics Platform"/>
            <consortium name="The Broad Institute Genome Sequencing Center for Infectious Disease"/>
            <person name="Wu L."/>
            <person name="Ma J."/>
        </authorList>
    </citation>
    <scope>NUCLEOTIDE SEQUENCE [LARGE SCALE GENOMIC DNA]</scope>
    <source>
        <strain evidence="2">JCM 30742</strain>
    </source>
</reference>
<sequence>MPPFCWRRPLLRQYFPKGTNLNLHGPGRLLEVATELNQRPRKILGGVTPAVALQKLLLNPPKPSVATTL</sequence>
<dbReference type="Proteomes" id="UP001500752">
    <property type="component" value="Unassembled WGS sequence"/>
</dbReference>
<evidence type="ECO:0000313" key="2">
    <source>
        <dbReference type="Proteomes" id="UP001500752"/>
    </source>
</evidence>
<dbReference type="EMBL" id="BAABEO010000001">
    <property type="protein sequence ID" value="GAA3666310.1"/>
    <property type="molecule type" value="Genomic_DNA"/>
</dbReference>
<organism evidence="1 2">
    <name type="scientific">Arthrobacter ginkgonis</name>
    <dbReference type="NCBI Taxonomy" id="1630594"/>
    <lineage>
        <taxon>Bacteria</taxon>
        <taxon>Bacillati</taxon>
        <taxon>Actinomycetota</taxon>
        <taxon>Actinomycetes</taxon>
        <taxon>Micrococcales</taxon>
        <taxon>Micrococcaceae</taxon>
        <taxon>Arthrobacter</taxon>
    </lineage>
</organism>
<accession>A0ABP7BQ12</accession>
<keyword evidence="2" id="KW-1185">Reference proteome</keyword>
<comment type="caution">
    <text evidence="1">The sequence shown here is derived from an EMBL/GenBank/DDBJ whole genome shotgun (WGS) entry which is preliminary data.</text>
</comment>
<evidence type="ECO:0000313" key="1">
    <source>
        <dbReference type="EMBL" id="GAA3666310.1"/>
    </source>
</evidence>
<name>A0ABP7BQ12_9MICC</name>
<proteinExistence type="predicted"/>